<keyword evidence="5" id="KW-0732">Signal</keyword>
<feature type="region of interest" description="Disordered" evidence="4">
    <location>
        <begin position="46"/>
        <end position="74"/>
    </location>
</feature>
<comment type="caution">
    <text evidence="7">The sequence shown here is derived from an EMBL/GenBank/DDBJ whole genome shotgun (WGS) entry which is preliminary data.</text>
</comment>
<gene>
    <name evidence="7" type="ORF">FB558_5673</name>
</gene>
<keyword evidence="2" id="KW-0677">Repeat</keyword>
<evidence type="ECO:0000256" key="4">
    <source>
        <dbReference type="SAM" id="MobiDB-lite"/>
    </source>
</evidence>
<dbReference type="PROSITE" id="PS51257">
    <property type="entry name" value="PROKAR_LIPOPROTEIN"/>
    <property type="match status" value="1"/>
</dbReference>
<dbReference type="SUPFAM" id="SSF51126">
    <property type="entry name" value="Pectin lyase-like"/>
    <property type="match status" value="2"/>
</dbReference>
<evidence type="ECO:0000256" key="2">
    <source>
        <dbReference type="ARBA" id="ARBA00022737"/>
    </source>
</evidence>
<dbReference type="NCBIfam" id="TIGR03804">
    <property type="entry name" value="para_beta_helix"/>
    <property type="match status" value="2"/>
</dbReference>
<sequence>MKSRYTGASVPGALRGATLIALAVALSLAAAACSAPAPEPLARREVATADPVDPARPCSRQGPAQGPADTAPSGVAARFDRATNTIELVAGDDATLPAVAEAVRDPAALREVAPGEWLLDADLVIMPGATLLITAPTVRWLRLSSEGSRTASLKALGGSLNINGSCITSWDMAQSRADTEYTDGRGYLLARDGGQMTIDRAELRFLGSAEVESYGLSWRTDGTSGTIANSVVSHNYFGLYSYEVSGLVVADNEFHDNVLYGVDPHTGSRNLVIERNTVYNNGKHGIILAEDVTDSVVRNNVVYANKHHGIVLYLRSDRNLIENNDSLGNAAQGININESSDNTVRSNRVYDNDESGIGVGQTAQGNVVERNQIRGNQQDGIRLVSESMRTAVRDNVIGENERYGIYVDVDGGVDIADNTIFGSRAGVMLKGSPLDPSGDNEVFGNREGDVLSD</sequence>
<dbReference type="InterPro" id="IPR039448">
    <property type="entry name" value="Beta_helix"/>
</dbReference>
<dbReference type="InterPro" id="IPR022441">
    <property type="entry name" value="Para_beta_helix_rpt-2"/>
</dbReference>
<feature type="chain" id="PRO_5038646795" evidence="5">
    <location>
        <begin position="24"/>
        <end position="453"/>
    </location>
</feature>
<feature type="domain" description="Right handed beta helix" evidence="6">
    <location>
        <begin position="313"/>
        <end position="431"/>
    </location>
</feature>
<protein>
    <submittedName>
        <fullName evidence="7">Parallel beta-helix repeat protein</fullName>
    </submittedName>
</protein>
<dbReference type="InterPro" id="IPR051550">
    <property type="entry name" value="SCF-Subunits/Alg-Epimerases"/>
</dbReference>
<dbReference type="EMBL" id="VFPA01000003">
    <property type="protein sequence ID" value="TQM09897.1"/>
    <property type="molecule type" value="Genomic_DNA"/>
</dbReference>
<accession>A0A543DKN7</accession>
<organism evidence="7 8">
    <name type="scientific">Pseudonocardia kunmingensis</name>
    <dbReference type="NCBI Taxonomy" id="630975"/>
    <lineage>
        <taxon>Bacteria</taxon>
        <taxon>Bacillati</taxon>
        <taxon>Actinomycetota</taxon>
        <taxon>Actinomycetes</taxon>
        <taxon>Pseudonocardiales</taxon>
        <taxon>Pseudonocardiaceae</taxon>
        <taxon>Pseudonocardia</taxon>
    </lineage>
</organism>
<dbReference type="Proteomes" id="UP000315677">
    <property type="component" value="Unassembled WGS sequence"/>
</dbReference>
<evidence type="ECO:0000313" key="7">
    <source>
        <dbReference type="EMBL" id="TQM09897.1"/>
    </source>
</evidence>
<dbReference type="SMART" id="SM00710">
    <property type="entry name" value="PbH1"/>
    <property type="match status" value="9"/>
</dbReference>
<dbReference type="AlphaFoldDB" id="A0A543DKN7"/>
<keyword evidence="8" id="KW-1185">Reference proteome</keyword>
<evidence type="ECO:0000256" key="1">
    <source>
        <dbReference type="ARBA" id="ARBA00004906"/>
    </source>
</evidence>
<evidence type="ECO:0000256" key="5">
    <source>
        <dbReference type="SAM" id="SignalP"/>
    </source>
</evidence>
<keyword evidence="3" id="KW-0833">Ubl conjugation pathway</keyword>
<dbReference type="Gene3D" id="2.160.20.10">
    <property type="entry name" value="Single-stranded right-handed beta-helix, Pectin lyase-like"/>
    <property type="match status" value="1"/>
</dbReference>
<evidence type="ECO:0000256" key="3">
    <source>
        <dbReference type="ARBA" id="ARBA00022786"/>
    </source>
</evidence>
<feature type="region of interest" description="Disordered" evidence="4">
    <location>
        <begin position="431"/>
        <end position="453"/>
    </location>
</feature>
<reference evidence="7 8" key="1">
    <citation type="submission" date="2019-06" db="EMBL/GenBank/DDBJ databases">
        <title>Sequencing the genomes of 1000 actinobacteria strains.</title>
        <authorList>
            <person name="Klenk H.-P."/>
        </authorList>
    </citation>
    <scope>NUCLEOTIDE SEQUENCE [LARGE SCALE GENOMIC DNA]</scope>
    <source>
        <strain evidence="7 8">DSM 45301</strain>
    </source>
</reference>
<feature type="compositionally biased region" description="Basic and acidic residues" evidence="4">
    <location>
        <begin position="444"/>
        <end position="453"/>
    </location>
</feature>
<dbReference type="InterPro" id="IPR006626">
    <property type="entry name" value="PbH1"/>
</dbReference>
<dbReference type="InterPro" id="IPR011050">
    <property type="entry name" value="Pectin_lyase_fold/virulence"/>
</dbReference>
<feature type="signal peptide" evidence="5">
    <location>
        <begin position="1"/>
        <end position="23"/>
    </location>
</feature>
<evidence type="ECO:0000313" key="8">
    <source>
        <dbReference type="Proteomes" id="UP000315677"/>
    </source>
</evidence>
<evidence type="ECO:0000259" key="6">
    <source>
        <dbReference type="Pfam" id="PF13229"/>
    </source>
</evidence>
<comment type="pathway">
    <text evidence="1">Protein modification; protein ubiquitination.</text>
</comment>
<dbReference type="PANTHER" id="PTHR22990">
    <property type="entry name" value="F-BOX ONLY PROTEIN"/>
    <property type="match status" value="1"/>
</dbReference>
<dbReference type="PANTHER" id="PTHR22990:SF15">
    <property type="entry name" value="F-BOX ONLY PROTEIN 10"/>
    <property type="match status" value="1"/>
</dbReference>
<dbReference type="Pfam" id="PF13229">
    <property type="entry name" value="Beta_helix"/>
    <property type="match status" value="1"/>
</dbReference>
<proteinExistence type="predicted"/>
<dbReference type="InterPro" id="IPR012334">
    <property type="entry name" value="Pectin_lyas_fold"/>
</dbReference>
<name>A0A543DKN7_9PSEU</name>